<reference evidence="4" key="1">
    <citation type="submission" date="2021-03" db="EMBL/GenBank/DDBJ databases">
        <authorList>
            <person name="Bekaert M."/>
        </authorList>
    </citation>
    <scope>NUCLEOTIDE SEQUENCE</scope>
</reference>
<dbReference type="EMBL" id="CAJPWZ010001244">
    <property type="protein sequence ID" value="CAG2210765.1"/>
    <property type="molecule type" value="Genomic_DNA"/>
</dbReference>
<keyword evidence="1" id="KW-0677">Repeat</keyword>
<dbReference type="Gene3D" id="2.130.10.10">
    <property type="entry name" value="YVTN repeat-like/Quinoprotein amine dehydrogenase"/>
    <property type="match status" value="1"/>
</dbReference>
<evidence type="ECO:0008006" key="6">
    <source>
        <dbReference type="Google" id="ProtNLM"/>
    </source>
</evidence>
<feature type="repeat" description="NHL" evidence="2">
    <location>
        <begin position="388"/>
        <end position="419"/>
    </location>
</feature>
<dbReference type="OrthoDB" id="6071540at2759"/>
<organism evidence="4 5">
    <name type="scientific">Mytilus edulis</name>
    <name type="common">Blue mussel</name>
    <dbReference type="NCBI Taxonomy" id="6550"/>
    <lineage>
        <taxon>Eukaryota</taxon>
        <taxon>Metazoa</taxon>
        <taxon>Spiralia</taxon>
        <taxon>Lophotrochozoa</taxon>
        <taxon>Mollusca</taxon>
        <taxon>Bivalvia</taxon>
        <taxon>Autobranchia</taxon>
        <taxon>Pteriomorphia</taxon>
        <taxon>Mytilida</taxon>
        <taxon>Mytiloidea</taxon>
        <taxon>Mytilidae</taxon>
        <taxon>Mytilinae</taxon>
        <taxon>Mytilus</taxon>
    </lineage>
</organism>
<accession>A0A8S3RP29</accession>
<evidence type="ECO:0000313" key="5">
    <source>
        <dbReference type="Proteomes" id="UP000683360"/>
    </source>
</evidence>
<dbReference type="PROSITE" id="PS51125">
    <property type="entry name" value="NHL"/>
    <property type="match status" value="1"/>
</dbReference>
<evidence type="ECO:0000256" key="1">
    <source>
        <dbReference type="ARBA" id="ARBA00022737"/>
    </source>
</evidence>
<comment type="caution">
    <text evidence="4">The sequence shown here is derived from an EMBL/GenBank/DDBJ whole genome shotgun (WGS) entry which is preliminary data.</text>
</comment>
<evidence type="ECO:0000313" key="4">
    <source>
        <dbReference type="EMBL" id="CAG2210765.1"/>
    </source>
</evidence>
<dbReference type="Gene3D" id="3.30.160.60">
    <property type="entry name" value="Classic Zinc Finger"/>
    <property type="match status" value="1"/>
</dbReference>
<dbReference type="SUPFAM" id="SSF57845">
    <property type="entry name" value="B-box zinc-binding domain"/>
    <property type="match status" value="1"/>
</dbReference>
<feature type="coiled-coil region" evidence="3">
    <location>
        <begin position="161"/>
        <end position="195"/>
    </location>
</feature>
<dbReference type="SUPFAM" id="SSF101898">
    <property type="entry name" value="NHL repeat"/>
    <property type="match status" value="1"/>
</dbReference>
<dbReference type="InterPro" id="IPR011042">
    <property type="entry name" value="6-blade_b-propeller_TolB-like"/>
</dbReference>
<dbReference type="InterPro" id="IPR015943">
    <property type="entry name" value="WD40/YVTN_repeat-like_dom_sf"/>
</dbReference>
<dbReference type="Proteomes" id="UP000683360">
    <property type="component" value="Unassembled WGS sequence"/>
</dbReference>
<name>A0A8S3RP29_MYTED</name>
<proteinExistence type="predicted"/>
<dbReference type="InterPro" id="IPR001258">
    <property type="entry name" value="NHL_repeat"/>
</dbReference>
<gene>
    <name evidence="4" type="ORF">MEDL_24789</name>
</gene>
<evidence type="ECO:0000256" key="3">
    <source>
        <dbReference type="SAM" id="Coils"/>
    </source>
</evidence>
<keyword evidence="5" id="KW-1185">Reference proteome</keyword>
<keyword evidence="3" id="KW-0175">Coiled coil</keyword>
<dbReference type="Gene3D" id="2.120.10.30">
    <property type="entry name" value="TolB, C-terminal domain"/>
    <property type="match status" value="1"/>
</dbReference>
<protein>
    <recommendedName>
        <fullName evidence="6">B box-type domain-containing protein</fullName>
    </recommendedName>
</protein>
<evidence type="ECO:0000256" key="2">
    <source>
        <dbReference type="PROSITE-ProRule" id="PRU00504"/>
    </source>
</evidence>
<dbReference type="AlphaFoldDB" id="A0A8S3RP29"/>
<sequence>MECNKHNQPLSLYCPSHLMPSCDVCISTSHSKCNGITSLASVVEKTKIENSKESVEKDINYFLSILDQLVTSKSKNIKTGENHCIGVKKSINEIRKEINKHLDHLEEKLCQETDIIWNQEKSKATDFISEIEGKRENWKNMKEHLQTVTSNISKLQSFLGVHQIEQQVHQCQRYIEDLENDERTKEVDIKMKQNDEIEKIIGKLVSIESVGEVSVVKTEINLNRETSLRRKAQGMICLIDGRFIVVELDGKVNLLSSDGKLQKQLPIPGEAWGVTQINEDTIAITYCSERAIKIFNMDNETVTKVIKLGKQCYGLSFSNNSLAVGLNKDEIRIIDLEGNTLKSIQVQSESYLNHLVYCDKRVIFSDSTGKAVYCVDDSGKQIWEYKQDLMGPEGLCIDTYGNIIAADCDSHRIIVISKDGQDSKVLISKEDGLEYPKFICFKHNESSGFICDSTGRYLAKFNLSCE</sequence>